<comment type="similarity">
    <text evidence="1">Belongs to the lunapark family.</text>
</comment>
<keyword evidence="1" id="KW-0256">Endoplasmic reticulum</keyword>
<dbReference type="Proteomes" id="UP000518752">
    <property type="component" value="Unassembled WGS sequence"/>
</dbReference>
<comment type="caution">
    <text evidence="4">The sequence shown here is derived from an EMBL/GenBank/DDBJ whole genome shotgun (WGS) entry which is preliminary data.</text>
</comment>
<feature type="compositionally biased region" description="Acidic residues" evidence="2">
    <location>
        <begin position="327"/>
        <end position="340"/>
    </location>
</feature>
<dbReference type="PANTHER" id="PTHR22166">
    <property type="entry name" value="ENDOPLASMIC RETICULUM JUNCTION FORMATION PROTEIN LUNAPARK"/>
    <property type="match status" value="1"/>
</dbReference>
<reference evidence="4 5" key="1">
    <citation type="journal article" date="2020" name="ISME J.">
        <title>Uncovering the hidden diversity of litter-decomposition mechanisms in mushroom-forming fungi.</title>
        <authorList>
            <person name="Floudas D."/>
            <person name="Bentzer J."/>
            <person name="Ahren D."/>
            <person name="Johansson T."/>
            <person name="Persson P."/>
            <person name="Tunlid A."/>
        </authorList>
    </citation>
    <scope>NUCLEOTIDE SEQUENCE [LARGE SCALE GENOMIC DNA]</scope>
    <source>
        <strain evidence="4 5">CBS 406.79</strain>
    </source>
</reference>
<accession>A0A8H5M7U9</accession>
<proteinExistence type="inferred from homology"/>
<dbReference type="GO" id="GO:1903373">
    <property type="term" value="P:positive regulation of endoplasmic reticulum tubular network organization"/>
    <property type="evidence" value="ECO:0007669"/>
    <property type="project" value="UniProtKB-UniRule"/>
</dbReference>
<name>A0A8H5M7U9_9AGAR</name>
<dbReference type="Pfam" id="PF10058">
    <property type="entry name" value="Zn_ribbon_10"/>
    <property type="match status" value="1"/>
</dbReference>
<dbReference type="EMBL" id="JAACJN010000046">
    <property type="protein sequence ID" value="KAF5383871.1"/>
    <property type="molecule type" value="Genomic_DNA"/>
</dbReference>
<evidence type="ECO:0000256" key="2">
    <source>
        <dbReference type="SAM" id="MobiDB-lite"/>
    </source>
</evidence>
<evidence type="ECO:0000313" key="5">
    <source>
        <dbReference type="Proteomes" id="UP000518752"/>
    </source>
</evidence>
<feature type="region of interest" description="Disordered" evidence="2">
    <location>
        <begin position="260"/>
        <end position="340"/>
    </location>
</feature>
<keyword evidence="1" id="KW-0862">Zinc</keyword>
<organism evidence="4 5">
    <name type="scientific">Collybiopsis confluens</name>
    <dbReference type="NCBI Taxonomy" id="2823264"/>
    <lineage>
        <taxon>Eukaryota</taxon>
        <taxon>Fungi</taxon>
        <taxon>Dikarya</taxon>
        <taxon>Basidiomycota</taxon>
        <taxon>Agaricomycotina</taxon>
        <taxon>Agaricomycetes</taxon>
        <taxon>Agaricomycetidae</taxon>
        <taxon>Agaricales</taxon>
        <taxon>Marasmiineae</taxon>
        <taxon>Omphalotaceae</taxon>
        <taxon>Collybiopsis</taxon>
    </lineage>
</organism>
<keyword evidence="1" id="KW-0812">Transmembrane</keyword>
<dbReference type="PANTHER" id="PTHR22166:SF12">
    <property type="entry name" value="ENDOPLASMIC RETICULUM JUNCTION FORMATION PROTEIN LUNAPARK"/>
    <property type="match status" value="1"/>
</dbReference>
<keyword evidence="5" id="KW-1185">Reference proteome</keyword>
<gene>
    <name evidence="4" type="ORF">D9757_007431</name>
</gene>
<feature type="compositionally biased region" description="Basic residues" evidence="2">
    <location>
        <begin position="260"/>
        <end position="269"/>
    </location>
</feature>
<keyword evidence="1" id="KW-0479">Metal-binding</keyword>
<evidence type="ECO:0000259" key="3">
    <source>
        <dbReference type="Pfam" id="PF10058"/>
    </source>
</evidence>
<feature type="domain" description="Lunapark zinc ribbon" evidence="3">
    <location>
        <begin position="212"/>
        <end position="262"/>
    </location>
</feature>
<dbReference type="OrthoDB" id="1725934at2759"/>
<evidence type="ECO:0000313" key="4">
    <source>
        <dbReference type="EMBL" id="KAF5383871.1"/>
    </source>
</evidence>
<evidence type="ECO:0000256" key="1">
    <source>
        <dbReference type="RuleBase" id="RU367073"/>
    </source>
</evidence>
<dbReference type="InterPro" id="IPR019273">
    <property type="entry name" value="Lunapark_Znf"/>
</dbReference>
<protein>
    <recommendedName>
        <fullName evidence="1">Endoplasmic reticulum junction formation protein lunapark</fullName>
    </recommendedName>
</protein>
<dbReference type="GO" id="GO:0098826">
    <property type="term" value="C:endoplasmic reticulum tubular network membrane"/>
    <property type="evidence" value="ECO:0007669"/>
    <property type="project" value="UniProtKB-UniRule"/>
</dbReference>
<feature type="transmembrane region" description="Helical" evidence="1">
    <location>
        <begin position="53"/>
        <end position="74"/>
    </location>
</feature>
<dbReference type="GO" id="GO:0008270">
    <property type="term" value="F:zinc ion binding"/>
    <property type="evidence" value="ECO:0007669"/>
    <property type="project" value="UniProtKB-KW"/>
</dbReference>
<keyword evidence="1" id="KW-0472">Membrane</keyword>
<comment type="domain">
    <text evidence="1">The C4-type zinc finger motif is necessary both for its ER three-way tubular junction localization and formation.</text>
</comment>
<comment type="function">
    <text evidence="1">Plays a role in determining ER morphology.</text>
</comment>
<comment type="subcellular location">
    <subcellularLocation>
        <location evidence="1">Endoplasmic reticulum membrane</location>
        <topology evidence="1">Multi-pass membrane protein</topology>
    </subcellularLocation>
</comment>
<feature type="region of interest" description="Disordered" evidence="2">
    <location>
        <begin position="154"/>
        <end position="210"/>
    </location>
</feature>
<sequence length="340" mass="38055">MSKSRFTVTGVNVLITQLKRKEEDYETALSALVADIKKRQLHLSEIRLRERRATLLVTLYTLAAWVAYVSLWYIDLLPYFGGRHARRGGQRFLGALPVLLGPIIRIVQIWYTRKGDAEERTLQRLVKQQREKVEEIKKKTNYYSTRELLQRYDETSPAGSPMQQRSGPSQPPTQPSTPKRPPPEQNNGSVLRTPTQGAGATPSPPQPPRKQWLDKIVDVVLGDDDAARFALICEKCFSHNGLVKESVWEDTQYVCPKCKHFNPSKRSKRLGTAPSSPVSPSGGVSLSAAPSILVADSPSSSSSRSPVSQSLRQRSQPKSPLRHAQDVEVEDESMMDVVED</sequence>
<dbReference type="AlphaFoldDB" id="A0A8H5M7U9"/>
<feature type="compositionally biased region" description="Polar residues" evidence="2">
    <location>
        <begin position="185"/>
        <end position="198"/>
    </location>
</feature>
<feature type="compositionally biased region" description="Low complexity" evidence="2">
    <location>
        <begin position="273"/>
        <end position="317"/>
    </location>
</feature>
<feature type="transmembrane region" description="Helical" evidence="1">
    <location>
        <begin position="94"/>
        <end position="111"/>
    </location>
</feature>
<keyword evidence="1" id="KW-0863">Zinc-finger</keyword>
<dbReference type="GO" id="GO:0071788">
    <property type="term" value="P:endoplasmic reticulum tubular network maintenance"/>
    <property type="evidence" value="ECO:0007669"/>
    <property type="project" value="UniProtKB-UniRule"/>
</dbReference>
<dbReference type="InterPro" id="IPR040115">
    <property type="entry name" value="Lnp"/>
</dbReference>
<feature type="compositionally biased region" description="Pro residues" evidence="2">
    <location>
        <begin position="169"/>
        <end position="184"/>
    </location>
</feature>
<keyword evidence="1" id="KW-1133">Transmembrane helix</keyword>